<evidence type="ECO:0000256" key="1">
    <source>
        <dbReference type="SAM" id="SignalP"/>
    </source>
</evidence>
<dbReference type="RefSeq" id="WP_048705059.1">
    <property type="nucleotide sequence ID" value="NZ_CP012034.1"/>
</dbReference>
<dbReference type="AlphaFoldDB" id="A0A0H4R1K0"/>
<name>A0A0H4R1K0_9LACO</name>
<keyword evidence="3" id="KW-1185">Reference proteome</keyword>
<accession>A0A0H4R1K0</accession>
<keyword evidence="1" id="KW-0732">Signal</keyword>
<protein>
    <submittedName>
        <fullName evidence="2">Uncharacterized protein</fullName>
    </submittedName>
</protein>
<evidence type="ECO:0000313" key="2">
    <source>
        <dbReference type="EMBL" id="AKP67610.1"/>
    </source>
</evidence>
<reference evidence="3" key="1">
    <citation type="submission" date="2015-07" db="EMBL/GenBank/DDBJ databases">
        <title>Lactobacillus ginsenosidimutans/EMML 3141/ whole genome sequencing.</title>
        <authorList>
            <person name="Kim M.K."/>
            <person name="Im W.-T."/>
            <person name="Srinivasan S."/>
            <person name="Lee J.-J."/>
        </authorList>
    </citation>
    <scope>NUCLEOTIDE SEQUENCE [LARGE SCALE GENOMIC DNA]</scope>
    <source>
        <strain evidence="3">EMML 3041</strain>
    </source>
</reference>
<gene>
    <name evidence="2" type="ORF">ABM34_08750</name>
</gene>
<dbReference type="KEGG" id="lgn:ABM34_08750"/>
<sequence>MKHKLVKHLILFSLVMPLTANAAYWGVPDINNGNYDQVHFAAANVAYDDNSKSIEMDPSYAPNIYSQLEEATNTR</sequence>
<organism evidence="2 3">
    <name type="scientific">Companilactobacillus ginsenosidimutans</name>
    <dbReference type="NCBI Taxonomy" id="1007676"/>
    <lineage>
        <taxon>Bacteria</taxon>
        <taxon>Bacillati</taxon>
        <taxon>Bacillota</taxon>
        <taxon>Bacilli</taxon>
        <taxon>Lactobacillales</taxon>
        <taxon>Lactobacillaceae</taxon>
        <taxon>Companilactobacillus</taxon>
    </lineage>
</organism>
<feature type="signal peptide" evidence="1">
    <location>
        <begin position="1"/>
        <end position="22"/>
    </location>
</feature>
<dbReference type="Proteomes" id="UP000036106">
    <property type="component" value="Chromosome"/>
</dbReference>
<proteinExistence type="predicted"/>
<evidence type="ECO:0000313" key="3">
    <source>
        <dbReference type="Proteomes" id="UP000036106"/>
    </source>
</evidence>
<feature type="chain" id="PRO_5005209458" evidence="1">
    <location>
        <begin position="23"/>
        <end position="75"/>
    </location>
</feature>
<dbReference type="EMBL" id="CP012034">
    <property type="protein sequence ID" value="AKP67610.1"/>
    <property type="molecule type" value="Genomic_DNA"/>
</dbReference>
<dbReference type="PATRIC" id="fig|1007676.4.peg.1775"/>